<feature type="active site" description="Glycyl thioester intermediate" evidence="7 8">
    <location>
        <position position="781"/>
    </location>
</feature>
<dbReference type="AlphaFoldDB" id="A0AAJ7EAI1"/>
<feature type="compositionally biased region" description="Pro residues" evidence="9">
    <location>
        <begin position="227"/>
        <end position="236"/>
    </location>
</feature>
<feature type="compositionally biased region" description="Low complexity" evidence="9">
    <location>
        <begin position="237"/>
        <end position="254"/>
    </location>
</feature>
<dbReference type="PIRSF" id="PIRSF001569">
    <property type="entry name" value="E3_ub_ligase_SMURF1"/>
    <property type="match status" value="1"/>
</dbReference>
<dbReference type="GO" id="GO:0030514">
    <property type="term" value="P:negative regulation of BMP signaling pathway"/>
    <property type="evidence" value="ECO:0007669"/>
    <property type="project" value="TreeGrafter"/>
</dbReference>
<dbReference type="FunFam" id="2.20.70.10:FF:000017">
    <property type="entry name" value="E3 ubiquitin-protein ligase"/>
    <property type="match status" value="1"/>
</dbReference>
<dbReference type="InterPro" id="IPR001202">
    <property type="entry name" value="WW_dom"/>
</dbReference>
<feature type="compositionally biased region" description="Polar residues" evidence="9">
    <location>
        <begin position="274"/>
        <end position="285"/>
    </location>
</feature>
<evidence type="ECO:0000256" key="9">
    <source>
        <dbReference type="SAM" id="MobiDB-lite"/>
    </source>
</evidence>
<dbReference type="GO" id="GO:0061630">
    <property type="term" value="F:ubiquitin protein ligase activity"/>
    <property type="evidence" value="ECO:0007669"/>
    <property type="project" value="UniProtKB-EC"/>
</dbReference>
<dbReference type="GeneID" id="106119074"/>
<evidence type="ECO:0000313" key="13">
    <source>
        <dbReference type="RefSeq" id="XP_013169388.1"/>
    </source>
</evidence>
<feature type="region of interest" description="Disordered" evidence="9">
    <location>
        <begin position="210"/>
        <end position="307"/>
    </location>
</feature>
<evidence type="ECO:0000256" key="8">
    <source>
        <dbReference type="PROSITE-ProRule" id="PRU00104"/>
    </source>
</evidence>
<name>A0AAJ7EAI1_PAPXU</name>
<dbReference type="InterPro" id="IPR036020">
    <property type="entry name" value="WW_dom_sf"/>
</dbReference>
<accession>A0AAJ7EAI1</accession>
<proteinExistence type="predicted"/>
<keyword evidence="4" id="KW-0677">Repeat</keyword>
<organism evidence="13">
    <name type="scientific">Papilio xuthus</name>
    <name type="common">Asian swallowtail butterfly</name>
    <dbReference type="NCBI Taxonomy" id="66420"/>
    <lineage>
        <taxon>Eukaryota</taxon>
        <taxon>Metazoa</taxon>
        <taxon>Ecdysozoa</taxon>
        <taxon>Arthropoda</taxon>
        <taxon>Hexapoda</taxon>
        <taxon>Insecta</taxon>
        <taxon>Pterygota</taxon>
        <taxon>Neoptera</taxon>
        <taxon>Endopterygota</taxon>
        <taxon>Lepidoptera</taxon>
        <taxon>Glossata</taxon>
        <taxon>Ditrysia</taxon>
        <taxon>Papilionoidea</taxon>
        <taxon>Papilionidae</taxon>
        <taxon>Papilioninae</taxon>
        <taxon>Papilio</taxon>
    </lineage>
</organism>
<dbReference type="Gene3D" id="3.90.1750.10">
    <property type="entry name" value="Hect, E3 ligase catalytic domains"/>
    <property type="match status" value="1"/>
</dbReference>
<dbReference type="InterPro" id="IPR000569">
    <property type="entry name" value="HECT_dom"/>
</dbReference>
<protein>
    <recommendedName>
        <fullName evidence="6">E3 ubiquitin-protein ligase</fullName>
        <ecNumber evidence="6">2.3.2.26</ecNumber>
    </recommendedName>
</protein>
<dbReference type="InterPro" id="IPR000008">
    <property type="entry name" value="C2_dom"/>
</dbReference>
<dbReference type="PROSITE" id="PS50004">
    <property type="entry name" value="C2"/>
    <property type="match status" value="1"/>
</dbReference>
<gene>
    <name evidence="13" type="primary">LOC106119074</name>
</gene>
<feature type="domain" description="C2" evidence="10">
    <location>
        <begin position="1"/>
        <end position="118"/>
    </location>
</feature>
<dbReference type="FunFam" id="3.30.2410.10:FF:000001">
    <property type="entry name" value="E3 ubiquitin-protein ligase NEDD4-like"/>
    <property type="match status" value="1"/>
</dbReference>
<dbReference type="GO" id="GO:0016567">
    <property type="term" value="P:protein ubiquitination"/>
    <property type="evidence" value="ECO:0007669"/>
    <property type="project" value="TreeGrafter"/>
</dbReference>
<keyword evidence="5 6" id="KW-0833">Ubl conjugation pathway</keyword>
<keyword evidence="3 6" id="KW-0808">Transferase</keyword>
<dbReference type="GO" id="GO:0045879">
    <property type="term" value="P:negative regulation of smoothened signaling pathway"/>
    <property type="evidence" value="ECO:0007669"/>
    <property type="project" value="UniProtKB-ARBA"/>
</dbReference>
<feature type="domain" description="WW" evidence="11">
    <location>
        <begin position="305"/>
        <end position="338"/>
    </location>
</feature>
<dbReference type="Gene3D" id="3.30.2160.10">
    <property type="entry name" value="Hect, E3 ligase catalytic domain"/>
    <property type="match status" value="1"/>
</dbReference>
<feature type="domain" description="WW" evidence="11">
    <location>
        <begin position="350"/>
        <end position="383"/>
    </location>
</feature>
<feature type="domain" description="HECT" evidence="12">
    <location>
        <begin position="473"/>
        <end position="813"/>
    </location>
</feature>
<dbReference type="InterPro" id="IPR035983">
    <property type="entry name" value="Hect_E3_ubiquitin_ligase"/>
</dbReference>
<dbReference type="SUPFAM" id="SSF51045">
    <property type="entry name" value="WW domain"/>
    <property type="match status" value="3"/>
</dbReference>
<dbReference type="InterPro" id="IPR050409">
    <property type="entry name" value="E3_ubiq-protein_ligase"/>
</dbReference>
<dbReference type="InterPro" id="IPR035892">
    <property type="entry name" value="C2_domain_sf"/>
</dbReference>
<dbReference type="GO" id="GO:0043161">
    <property type="term" value="P:proteasome-mediated ubiquitin-dependent protein catabolic process"/>
    <property type="evidence" value="ECO:0007669"/>
    <property type="project" value="TreeGrafter"/>
</dbReference>
<dbReference type="GO" id="GO:0030154">
    <property type="term" value="P:cell differentiation"/>
    <property type="evidence" value="ECO:0007669"/>
    <property type="project" value="UniProtKB-ARBA"/>
</dbReference>
<dbReference type="CDD" id="cd00201">
    <property type="entry name" value="WW"/>
    <property type="match status" value="3"/>
</dbReference>
<dbReference type="FunFam" id="2.20.70.10:FF:000014">
    <property type="entry name" value="E3 ubiquitin-protein ligase SMURF1"/>
    <property type="match status" value="1"/>
</dbReference>
<dbReference type="PANTHER" id="PTHR11254">
    <property type="entry name" value="HECT DOMAIN UBIQUITIN-PROTEIN LIGASE"/>
    <property type="match status" value="1"/>
</dbReference>
<dbReference type="SUPFAM" id="SSF56204">
    <property type="entry name" value="Hect, E3 ligase catalytic domain"/>
    <property type="match status" value="1"/>
</dbReference>
<dbReference type="FunFam" id="3.30.2160.10:FF:000001">
    <property type="entry name" value="E3 ubiquitin-protein ligase NEDD4-like"/>
    <property type="match status" value="1"/>
</dbReference>
<dbReference type="FunFam" id="3.90.1750.10:FF:000079">
    <property type="entry name" value="E3 ubiquitin-protein ligase"/>
    <property type="match status" value="1"/>
</dbReference>
<evidence type="ECO:0000256" key="4">
    <source>
        <dbReference type="ARBA" id="ARBA00022737"/>
    </source>
</evidence>
<comment type="pathway">
    <text evidence="2 6">Protein modification; protein ubiquitination.</text>
</comment>
<dbReference type="PANTHER" id="PTHR11254:SF395">
    <property type="entry name" value="E3 UBIQUITIN-PROTEIN LIGASE SMURF1"/>
    <property type="match status" value="1"/>
</dbReference>
<dbReference type="GO" id="GO:0048260">
    <property type="term" value="P:positive regulation of receptor-mediated endocytosis"/>
    <property type="evidence" value="ECO:0007669"/>
    <property type="project" value="UniProtKB-ARBA"/>
</dbReference>
<dbReference type="KEGG" id="pxu:106119074"/>
<dbReference type="CDD" id="cd08382">
    <property type="entry name" value="C2_Smurf-like"/>
    <property type="match status" value="1"/>
</dbReference>
<dbReference type="Gene3D" id="3.30.2410.10">
    <property type="entry name" value="Hect, E3 ligase catalytic domain"/>
    <property type="match status" value="1"/>
</dbReference>
<dbReference type="FunFam" id="2.60.40.150:FF:000024">
    <property type="entry name" value="E3 ubiquitin-protein ligase"/>
    <property type="match status" value="1"/>
</dbReference>
<sequence length="813" mass="89320">MSTPVSNRKYGAQKIRLTILCARNLVRRDLFRLPDPFVKISVDGSGQVYSTNAVKATLDPKWNTHYDLYLSKGDGITISVWNQRKVHKRQGSGFLGCVRIQPSTVHKLKDTGYQCLELCEENLGKACGVRGQVIVSLLSRDSTRGEPASAAGEGSPLAVVGPAGEVRAPRDPPINNTNVSHLPLPPHWEERFTSSGRPYYVNHALRRTQWERPTSEDLSPATTQPSSPSPPTPASPASPMSPSLPGSPASPSSPVTESDVSLVTSISLRPEPQPQTAVRSRQVQNPSSPTTPSTTPSPTIPIAATDLPPGYEMRTTAQGQVYFYNGATGASSWHDPRVPAALQHRAAAAGPLPPGWEMRLAPSGRPYFVDHNHRTTQFTDPRLALSARLPTADSTPAPASPAANVTPVVSANGAAPGEPEADALPKYKRDLAAKARVLRAELQALQPQTGHCRIEVSRNEVLEESYRLVMKLRGKELRKRLLVKFRGEEGLDYGGVAREWLHLLGRELFNPHYGLFQYANAGDDRYALQINPDSGVNPEHLSYFHFAGRILGVALFHGHQLDAAFTAPFYKQLLGRAITLRDIRDVDPELHRSLSWMLENSIAGVIDTTFSVECASFGAVRSVELRPGGAVETVTDANKRDYVRLYVAHRFTRGAERQWLALQRGLADIVPPQLLRPLSPKDLQPLLAGRADLDPVDWRRHTRLKHVASDAPIVNWFWEIVEEFDPEMRARLLQFVTGSRRIPLAGFRALQGSTGAAAPKLFTLHLVADASPDSLPKAHTCFNRLDLPPYPTKEKMHDKLKQAVLETAGFAVE</sequence>
<dbReference type="Pfam" id="PF00632">
    <property type="entry name" value="HECT"/>
    <property type="match status" value="1"/>
</dbReference>
<dbReference type="Gene3D" id="2.60.40.150">
    <property type="entry name" value="C2 domain"/>
    <property type="match status" value="1"/>
</dbReference>
<evidence type="ECO:0000256" key="3">
    <source>
        <dbReference type="ARBA" id="ARBA00022679"/>
    </source>
</evidence>
<feature type="compositionally biased region" description="Low complexity" evidence="9">
    <location>
        <begin position="286"/>
        <end position="305"/>
    </location>
</feature>
<feature type="domain" description="WW" evidence="11">
    <location>
        <begin position="182"/>
        <end position="215"/>
    </location>
</feature>
<evidence type="ECO:0000256" key="1">
    <source>
        <dbReference type="ARBA" id="ARBA00000885"/>
    </source>
</evidence>
<dbReference type="PROSITE" id="PS50237">
    <property type="entry name" value="HECT"/>
    <property type="match status" value="1"/>
</dbReference>
<dbReference type="PROSITE" id="PS01159">
    <property type="entry name" value="WW_DOMAIN_1"/>
    <property type="match status" value="2"/>
</dbReference>
<dbReference type="Gene3D" id="2.20.70.10">
    <property type="match status" value="2"/>
</dbReference>
<dbReference type="CDD" id="cd00078">
    <property type="entry name" value="HECTc"/>
    <property type="match status" value="1"/>
</dbReference>
<evidence type="ECO:0000256" key="2">
    <source>
        <dbReference type="ARBA" id="ARBA00004906"/>
    </source>
</evidence>
<dbReference type="CTD" id="36999"/>
<evidence type="ECO:0000259" key="12">
    <source>
        <dbReference type="PROSITE" id="PS50237"/>
    </source>
</evidence>
<evidence type="ECO:0000256" key="7">
    <source>
        <dbReference type="PIRSR" id="PIRSR001569-1"/>
    </source>
</evidence>
<evidence type="ECO:0000256" key="5">
    <source>
        <dbReference type="ARBA" id="ARBA00022786"/>
    </source>
</evidence>
<dbReference type="Pfam" id="PF00397">
    <property type="entry name" value="WW"/>
    <property type="match status" value="3"/>
</dbReference>
<dbReference type="RefSeq" id="XP_013169388.1">
    <property type="nucleotide sequence ID" value="XM_013313934.1"/>
</dbReference>
<dbReference type="InterPro" id="IPR024928">
    <property type="entry name" value="E3_ub_ligase_SMURF1"/>
</dbReference>
<evidence type="ECO:0000259" key="11">
    <source>
        <dbReference type="PROSITE" id="PS50020"/>
    </source>
</evidence>
<evidence type="ECO:0000259" key="10">
    <source>
        <dbReference type="PROSITE" id="PS50004"/>
    </source>
</evidence>
<dbReference type="Proteomes" id="UP000694872">
    <property type="component" value="Unplaced"/>
</dbReference>
<dbReference type="GO" id="GO:0005737">
    <property type="term" value="C:cytoplasm"/>
    <property type="evidence" value="ECO:0007669"/>
    <property type="project" value="UniProtKB-ARBA"/>
</dbReference>
<comment type="catalytic activity">
    <reaction evidence="1 6">
        <text>S-ubiquitinyl-[E2 ubiquitin-conjugating enzyme]-L-cysteine + [acceptor protein]-L-lysine = [E2 ubiquitin-conjugating enzyme]-L-cysteine + N(6)-ubiquitinyl-[acceptor protein]-L-lysine.</text>
        <dbReference type="EC" id="2.3.2.26"/>
    </reaction>
</comment>
<dbReference type="SMART" id="SM00456">
    <property type="entry name" value="WW"/>
    <property type="match status" value="3"/>
</dbReference>
<dbReference type="PROSITE" id="PS50020">
    <property type="entry name" value="WW_DOMAIN_2"/>
    <property type="match status" value="3"/>
</dbReference>
<dbReference type="Pfam" id="PF00168">
    <property type="entry name" value="C2"/>
    <property type="match status" value="1"/>
</dbReference>
<feature type="region of interest" description="Disordered" evidence="9">
    <location>
        <begin position="144"/>
        <end position="186"/>
    </location>
</feature>
<dbReference type="SMART" id="SM00239">
    <property type="entry name" value="C2"/>
    <property type="match status" value="1"/>
</dbReference>
<reference evidence="13" key="1">
    <citation type="submission" date="2025-08" db="UniProtKB">
        <authorList>
            <consortium name="RefSeq"/>
        </authorList>
    </citation>
    <scope>IDENTIFICATION</scope>
</reference>
<dbReference type="EC" id="2.3.2.26" evidence="6"/>
<dbReference type="SMART" id="SM00119">
    <property type="entry name" value="HECTc"/>
    <property type="match status" value="1"/>
</dbReference>
<evidence type="ECO:0000256" key="6">
    <source>
        <dbReference type="PIRNR" id="PIRNR001569"/>
    </source>
</evidence>
<dbReference type="SUPFAM" id="SSF49562">
    <property type="entry name" value="C2 domain (Calcium/lipid-binding domain, CaLB)"/>
    <property type="match status" value="1"/>
</dbReference>
<feature type="compositionally biased region" description="Polar residues" evidence="9">
    <location>
        <begin position="255"/>
        <end position="267"/>
    </location>
</feature>